<evidence type="ECO:0000313" key="12">
    <source>
        <dbReference type="Proteomes" id="UP000327044"/>
    </source>
</evidence>
<dbReference type="InterPro" id="IPR036047">
    <property type="entry name" value="F-box-like_dom_sf"/>
</dbReference>
<feature type="compositionally biased region" description="Basic and acidic residues" evidence="9">
    <location>
        <begin position="293"/>
        <end position="312"/>
    </location>
</feature>
<dbReference type="Pfam" id="PF23335">
    <property type="entry name" value="Beta-prop_IFT80_2nd"/>
    <property type="match status" value="1"/>
</dbReference>
<feature type="compositionally biased region" description="Acidic residues" evidence="9">
    <location>
        <begin position="313"/>
        <end position="324"/>
    </location>
</feature>
<keyword evidence="2" id="KW-0217">Developmental protein</keyword>
<comment type="similarity">
    <text evidence="8">Belongs to the IFT172 family.</text>
</comment>
<keyword evidence="12" id="KW-1185">Reference proteome</keyword>
<evidence type="ECO:0000256" key="7">
    <source>
        <dbReference type="ARBA" id="ARBA00023273"/>
    </source>
</evidence>
<evidence type="ECO:0000256" key="6">
    <source>
        <dbReference type="ARBA" id="ARBA00023069"/>
    </source>
</evidence>
<comment type="subcellular location">
    <subcellularLocation>
        <location evidence="1">Cell projection</location>
        <location evidence="1">Cilium</location>
    </subcellularLocation>
</comment>
<dbReference type="InParanoid" id="A0A5N4A0B5"/>
<dbReference type="Gene3D" id="2.130.10.10">
    <property type="entry name" value="YVTN repeat-like/Quinoprotein amine dehydrogenase"/>
    <property type="match status" value="2"/>
</dbReference>
<accession>A0A5N4A0B5</accession>
<keyword evidence="6" id="KW-0969">Cilium</keyword>
<dbReference type="SUPFAM" id="SSF50978">
    <property type="entry name" value="WD40 repeat-like"/>
    <property type="match status" value="2"/>
</dbReference>
<evidence type="ECO:0000256" key="9">
    <source>
        <dbReference type="SAM" id="MobiDB-lite"/>
    </source>
</evidence>
<dbReference type="Proteomes" id="UP000327044">
    <property type="component" value="Unassembled WGS sequence"/>
</dbReference>
<dbReference type="FunFam" id="1.25.40.470:FF:000013">
    <property type="entry name" value="intraflagellar transport protein 172 homolog"/>
    <property type="match status" value="1"/>
</dbReference>
<proteinExistence type="inferred from homology"/>
<name>A0A5N4A0B5_PHOPY</name>
<dbReference type="PANTHER" id="PTHR15722:SF2">
    <property type="entry name" value="INTRAFLAGELLAR TRANSPORT PROTEIN 172 HOMOLOG"/>
    <property type="match status" value="1"/>
</dbReference>
<dbReference type="InterPro" id="IPR011990">
    <property type="entry name" value="TPR-like_helical_dom_sf"/>
</dbReference>
<dbReference type="PROSITE" id="PS50181">
    <property type="entry name" value="FBOX"/>
    <property type="match status" value="1"/>
</dbReference>
<dbReference type="GO" id="GO:0036064">
    <property type="term" value="C:ciliary basal body"/>
    <property type="evidence" value="ECO:0007669"/>
    <property type="project" value="TreeGrafter"/>
</dbReference>
<dbReference type="SUPFAM" id="SSF81383">
    <property type="entry name" value="F-box domain"/>
    <property type="match status" value="1"/>
</dbReference>
<dbReference type="FunCoup" id="A0A5N4A0B5">
    <property type="interactions" value="86"/>
</dbReference>
<evidence type="ECO:0000256" key="8">
    <source>
        <dbReference type="ARBA" id="ARBA00038130"/>
    </source>
</evidence>
<gene>
    <name evidence="11" type="ORF">PPYR_15657</name>
</gene>
<reference evidence="11 12" key="1">
    <citation type="journal article" date="2018" name="Elife">
        <title>Firefly genomes illuminate parallel origins of bioluminescence in beetles.</title>
        <authorList>
            <person name="Fallon T.R."/>
            <person name="Lower S.E."/>
            <person name="Chang C.H."/>
            <person name="Bessho-Uehara M."/>
            <person name="Martin G.J."/>
            <person name="Bewick A.J."/>
            <person name="Behringer M."/>
            <person name="Debat H.J."/>
            <person name="Wong I."/>
            <person name="Day J.C."/>
            <person name="Suvorov A."/>
            <person name="Silva C.J."/>
            <person name="Stanger-Hall K.F."/>
            <person name="Hall D.W."/>
            <person name="Schmitz R.J."/>
            <person name="Nelson D.R."/>
            <person name="Lewis S.M."/>
            <person name="Shigenobu S."/>
            <person name="Bybee S.M."/>
            <person name="Larracuente A.M."/>
            <person name="Oba Y."/>
            <person name="Weng J.K."/>
        </authorList>
    </citation>
    <scope>NUCLEOTIDE SEQUENCE [LARGE SCALE GENOMIC DNA]</scope>
    <source>
        <strain evidence="11">1611_PpyrPB1</strain>
        <tissue evidence="11">Whole body</tissue>
    </source>
</reference>
<dbReference type="PANTHER" id="PTHR15722">
    <property type="entry name" value="IFT140/172-RELATED"/>
    <property type="match status" value="1"/>
</dbReference>
<evidence type="ECO:0000256" key="1">
    <source>
        <dbReference type="ARBA" id="ARBA00004138"/>
    </source>
</evidence>
<evidence type="ECO:0000313" key="11">
    <source>
        <dbReference type="EMBL" id="KAB0790752.1"/>
    </source>
</evidence>
<dbReference type="SMART" id="SM00320">
    <property type="entry name" value="WD40"/>
    <property type="match status" value="7"/>
</dbReference>
<dbReference type="Gene3D" id="1.25.40.470">
    <property type="match status" value="2"/>
</dbReference>
<dbReference type="GO" id="GO:0005930">
    <property type="term" value="C:axoneme"/>
    <property type="evidence" value="ECO:0007669"/>
    <property type="project" value="TreeGrafter"/>
</dbReference>
<dbReference type="InterPro" id="IPR056157">
    <property type="entry name" value="TPR_IFT80_172_dom"/>
</dbReference>
<feature type="domain" description="F-box" evidence="10">
    <location>
        <begin position="192"/>
        <end position="239"/>
    </location>
</feature>
<dbReference type="InterPro" id="IPR036322">
    <property type="entry name" value="WD40_repeat_dom_sf"/>
</dbReference>
<dbReference type="InterPro" id="IPR056168">
    <property type="entry name" value="TPR_IF140/IFT172/WDR19"/>
</dbReference>
<protein>
    <recommendedName>
        <fullName evidence="10">F-box domain-containing protein</fullName>
    </recommendedName>
</protein>
<keyword evidence="3" id="KW-0853">WD repeat</keyword>
<keyword evidence="7" id="KW-0966">Cell projection</keyword>
<keyword evidence="4" id="KW-0677">Repeat</keyword>
<keyword evidence="5" id="KW-0802">TPR repeat</keyword>
<dbReference type="GO" id="GO:0030992">
    <property type="term" value="C:intraciliary transport particle B"/>
    <property type="evidence" value="ECO:0007669"/>
    <property type="project" value="TreeGrafter"/>
</dbReference>
<dbReference type="SUPFAM" id="SSF48452">
    <property type="entry name" value="TPR-like"/>
    <property type="match status" value="1"/>
</dbReference>
<feature type="region of interest" description="Disordered" evidence="9">
    <location>
        <begin position="284"/>
        <end position="324"/>
    </location>
</feature>
<dbReference type="Pfam" id="PF24762">
    <property type="entry name" value="TPR_IF140-IFT172"/>
    <property type="match status" value="1"/>
</dbReference>
<comment type="caution">
    <text evidence="11">The sequence shown here is derived from an EMBL/GenBank/DDBJ whole genome shotgun (WGS) entry which is preliminary data.</text>
</comment>
<sequence length="2103" mass="237588">MPFISKDWRSPGEAWVKTQEGWEKKKVLEKCKAIREQGSIEETDDGDSSVQPHCQITIKCTREIAGFNELDEAVKQLDFRSAVHDVRRFNYICAFLELLVGQQMITLSGCAQKALLSMLEEVAAHAIAIQHNPRGLRKLIANLRALRSAERAACWGGPLGSQLLWHQHAATIERILSMAANMQIREPSPEMNPKLLQLPEECLREVILRLSDHRDLTASSQASNQLAVLVDEQRVWRELCRFHFTNQQMDMVVDPEKKIDWKQSYHSLKRNFEYNIRWTKQPKNPQNLKKWKRGESKEKETKDGTKIRKNKDDEEVDAQESEECPEFRARVQEAGGLLPPSPVPPSAFLKYIITNVTFQLTMQLKYIQTVIEAQQSESRVVALAWSPNGIKLAVATTDRQIFLYDESGKKRDKFTTKPAESEAGKRSYLIKDICFSPDSCKLAVAQSDCIVYVYKIGEKWGEKKAITNKFLQDCPVICATWLVAGVLVCGLADGKVRALNVKSNKSQTLYSSDSLVVSLAPNLRGTGFLSGHVDGNIIRYFVSSEHGERETSGRVLTHSVPPFALVWTLGQIIAGGCDKRIVVYNNQAKMLKQFDYSKDVSEHEFTTATCSPSGQAVVVGSFDKIRVFSWNSRKSIWDESTSKAIENMYSVTALAWKRDGSRVACGTLCGALYLFETVLKRSVWKDKFEVTYVGPNQVLIKPLNAEGGGVILQSSSGREIEDVRIMGKDGYAVARTDETLLVADLDNNKVSEVAWSDTGQHEKYYFENPNVCLVFNAGELSLIEYGSHEVLCSVRTEFVNPHVISVRLNERQQSTQNKKMAYLLDLKTICVLNLQNGAPVTQISHDSKIDWLELSETGHRLLFRDKKQRLLLVDVNKSEKRCIYSGVSFVQWVEDSDVVVAQAGGCLAVWYNIDVPDHPTILNVQGDVVDIVRANGKTEAIVVDGQNNHTVELDESLVEFGTAIHDTDYGRAVLFLETIENTGEAEAMWHNLSKIALKQQNLVLAERCYAALGDAASAFYLQKTTQIGEEFTKKQNDSISNCSEVWVRLSILNGDLDTAENIYLEQGNIEGALEMYKSLYKWDEAVRLAEQRGYSKLAQLKEDYMSLLLRTGQNEKAGQVFEKQGNYEKAMTLYLKSNCFVRASSLLIQHKELLNDSGLVANVLKILLKHELYESCAEIYEKLQKSSLAMECYQKGKVWSKAIALARSVEPEKVVQLEEEWGDHLYENKQMDAAINHYIEAGRTRKALDAAIGARQWKKAVHIVQVLDESESTEKYYQTIGNHFASARDYSTAEKMYVNAGLYKEAAEMYNEAGQWEKAYSLASRFLDRSEVSEMYLKQAEQLENAGKYRDAEKLYLSVDAPDLAIAMYKRADQYDNMVRLVEKFHPDLLQTTHLHLGQQLETQGKHRAAEVHYLAAGDWKSAMNMYRGLSMWEEAYRVAKQSGGAAAANQVAFLWARTLSIESAIKLLNKFGLLESCVDYACETYQFDFAFQLCKSLTSKTIDVHYKYAIALEDDGKFPEAEAEFVLAGKPKEAILMYTHAQNWINALRVAEIHDPSSVVEVLQAQAAQCFEDKQFAEFESLLLKAQVPEVIVQKYKNEEMWTDAMRICKDHVPSLLSSLQAEYMNSSYGKSSDVSLESLLTQANDWAVAGQHRQAIDCLLQVNASNADPPIIKRALLRAADMLNKFLYDQEALVMAKLIGPRLIEIGEYDAAAQLYMHLDLMKEALDCFVQAEDWAKAKKLAKQLDPAYENYVESKYKDRLLKEGNVEQLADIDIIGALDLLAEQGQWMRCIEKAKNHSEPVLHKYVALYASYLLKNGLTSDALALYHSHGTPAIVQNFNIYTKIAVDVFSQPGMSDFGSFEIWVNLRQMLFDLNNNLQKTSDIPAESRAHFQNLLLIAHFYATRTACRQVSTLKQLALKISIALLRYTDFIPADKAYYEAGVDMRDDGRLSEAFVFLNHYLDICEAIEEGDSQLVDHSDLMQTDFPSNVPLPSDLYLRDELQVHENIREWVLTVSMDQNVEQNLPLDDRELYESSLQISELPCIVSGYPIGEQALTFQSSAFRVNKDVWSKLNMAAKISPESNVSNIIAFIVQWCGAVNK</sequence>
<dbReference type="Pfam" id="PF00400">
    <property type="entry name" value="WD40"/>
    <property type="match status" value="1"/>
</dbReference>
<dbReference type="GO" id="GO:0042073">
    <property type="term" value="P:intraciliary transport"/>
    <property type="evidence" value="ECO:0007669"/>
    <property type="project" value="TreeGrafter"/>
</dbReference>
<dbReference type="InterPro" id="IPR001680">
    <property type="entry name" value="WD40_rpt"/>
</dbReference>
<dbReference type="InterPro" id="IPR015943">
    <property type="entry name" value="WD40/YVTN_repeat-like_dom_sf"/>
</dbReference>
<dbReference type="EMBL" id="VVIM01000810">
    <property type="protein sequence ID" value="KAB0790752.1"/>
    <property type="molecule type" value="Genomic_DNA"/>
</dbReference>
<dbReference type="InterPro" id="IPR056456">
    <property type="entry name" value="Beta-prop_IFT80_2nd"/>
</dbReference>
<dbReference type="Gene3D" id="1.20.1280.50">
    <property type="match status" value="1"/>
</dbReference>
<organism evidence="11 12">
    <name type="scientific">Photinus pyralis</name>
    <name type="common">Common eastern firefly</name>
    <name type="synonym">Lampyris pyralis</name>
    <dbReference type="NCBI Taxonomy" id="7054"/>
    <lineage>
        <taxon>Eukaryota</taxon>
        <taxon>Metazoa</taxon>
        <taxon>Ecdysozoa</taxon>
        <taxon>Arthropoda</taxon>
        <taxon>Hexapoda</taxon>
        <taxon>Insecta</taxon>
        <taxon>Pterygota</taxon>
        <taxon>Neoptera</taxon>
        <taxon>Endopterygota</taxon>
        <taxon>Coleoptera</taxon>
        <taxon>Polyphaga</taxon>
        <taxon>Elateriformia</taxon>
        <taxon>Elateroidea</taxon>
        <taxon>Lampyridae</taxon>
        <taxon>Lampyrinae</taxon>
        <taxon>Photinus</taxon>
    </lineage>
</organism>
<evidence type="ECO:0000256" key="3">
    <source>
        <dbReference type="ARBA" id="ARBA00022574"/>
    </source>
</evidence>
<evidence type="ECO:0000259" key="10">
    <source>
        <dbReference type="PROSITE" id="PS50181"/>
    </source>
</evidence>
<dbReference type="Pfam" id="PF23387">
    <property type="entry name" value="TPR_IFT80_172"/>
    <property type="match status" value="1"/>
</dbReference>
<dbReference type="InterPro" id="IPR001810">
    <property type="entry name" value="F-box_dom"/>
</dbReference>
<evidence type="ECO:0000256" key="2">
    <source>
        <dbReference type="ARBA" id="ARBA00022473"/>
    </source>
</evidence>
<evidence type="ECO:0000256" key="4">
    <source>
        <dbReference type="ARBA" id="ARBA00022737"/>
    </source>
</evidence>
<evidence type="ECO:0000256" key="5">
    <source>
        <dbReference type="ARBA" id="ARBA00022803"/>
    </source>
</evidence>